<sequence>MSQSSQPIPIHCYTNPSFCQQSEYTHNDHIDDLPPPPPQQFQTDELPPPPPPTPPSTINNGAIIQIQNQQTETANYQTHYAHTNPTFQTRQELNNCIELDTRVRYAKTPDRYCYVDDGHVKNINNIETQNRDRRINYERDNRSRYEFIDDDDEPVPLQQPIQLQRRASLTRIETVNHRQNLQFHRQASYHGQRMQTMLSVPVNRVDNDINNPQKIHKLRQDDNNVVRYALVPADEAITDGDSSSWINTNYSSPRGRYARLPMQDEEPPILPDRNLREQIELRENIGSRNNIATQKLHEILTTPRKPRSKSEERNLSPGRRTPQRGLQYATPPASTTASPTGRVIVAGTSRRGTPSGTPQRAFSPGRVPQTSTPNKEIPPARRCLPLNEQQELCPASNCGRSRYTSRHQDGTVSLAASPIEFTSKYNELPPRYAYVESTSESLPMVIGSTKYQVLPSRNESTQKRPFDSVENAFIARTAVVPPLSPPNSEANTTFASGLDKGDRKSAPLILVLVGILTCGLAFYLSWTQGRRYYFDSAAGCGICCALAGASRSLRKTWTGFSLAGLATLSCAGLLLIAIKSPRSGSPLHDITAGVLCGVSLLGAGLAILALMSPKCNFGRHRRVHSWIPQFAP</sequence>
<proteinExistence type="predicted"/>
<keyword evidence="2" id="KW-1133">Transmembrane helix</keyword>
<accession>A0A834XU29</accession>
<keyword evidence="4" id="KW-1185">Reference proteome</keyword>
<dbReference type="Proteomes" id="UP000639338">
    <property type="component" value="Unassembled WGS sequence"/>
</dbReference>
<feature type="transmembrane region" description="Helical" evidence="2">
    <location>
        <begin position="557"/>
        <end position="578"/>
    </location>
</feature>
<evidence type="ECO:0000256" key="2">
    <source>
        <dbReference type="SAM" id="Phobius"/>
    </source>
</evidence>
<dbReference type="OrthoDB" id="8186197at2759"/>
<protein>
    <submittedName>
        <fullName evidence="3">Uncharacterized protein</fullName>
    </submittedName>
</protein>
<reference evidence="3 4" key="1">
    <citation type="submission" date="2020-08" db="EMBL/GenBank/DDBJ databases">
        <title>Aphidius gifuensis genome sequencing and assembly.</title>
        <authorList>
            <person name="Du Z."/>
        </authorList>
    </citation>
    <scope>NUCLEOTIDE SEQUENCE [LARGE SCALE GENOMIC DNA]</scope>
    <source>
        <strain evidence="3">YNYX2018</strain>
        <tissue evidence="3">Adults</tissue>
    </source>
</reference>
<feature type="transmembrane region" description="Helical" evidence="2">
    <location>
        <begin position="590"/>
        <end position="611"/>
    </location>
</feature>
<evidence type="ECO:0000313" key="4">
    <source>
        <dbReference type="Proteomes" id="UP000639338"/>
    </source>
</evidence>
<keyword evidence="2" id="KW-0812">Transmembrane</keyword>
<gene>
    <name evidence="3" type="ORF">HCN44_001551</name>
</gene>
<comment type="caution">
    <text evidence="3">The sequence shown here is derived from an EMBL/GenBank/DDBJ whole genome shotgun (WGS) entry which is preliminary data.</text>
</comment>
<feature type="compositionally biased region" description="Low complexity" evidence="1">
    <location>
        <begin position="329"/>
        <end position="340"/>
    </location>
</feature>
<dbReference type="EMBL" id="JACMRX010000003">
    <property type="protein sequence ID" value="KAF7992226.1"/>
    <property type="molecule type" value="Genomic_DNA"/>
</dbReference>
<organism evidence="3 4">
    <name type="scientific">Aphidius gifuensis</name>
    <name type="common">Parasitoid wasp</name>
    <dbReference type="NCBI Taxonomy" id="684658"/>
    <lineage>
        <taxon>Eukaryota</taxon>
        <taxon>Metazoa</taxon>
        <taxon>Ecdysozoa</taxon>
        <taxon>Arthropoda</taxon>
        <taxon>Hexapoda</taxon>
        <taxon>Insecta</taxon>
        <taxon>Pterygota</taxon>
        <taxon>Neoptera</taxon>
        <taxon>Endopterygota</taxon>
        <taxon>Hymenoptera</taxon>
        <taxon>Apocrita</taxon>
        <taxon>Ichneumonoidea</taxon>
        <taxon>Braconidae</taxon>
        <taxon>Aphidiinae</taxon>
        <taxon>Aphidius</taxon>
    </lineage>
</organism>
<evidence type="ECO:0000256" key="1">
    <source>
        <dbReference type="SAM" id="MobiDB-lite"/>
    </source>
</evidence>
<feature type="region of interest" description="Disordered" evidence="1">
    <location>
        <begin position="25"/>
        <end position="57"/>
    </location>
</feature>
<feature type="compositionally biased region" description="Pro residues" evidence="1">
    <location>
        <begin position="46"/>
        <end position="55"/>
    </location>
</feature>
<keyword evidence="2" id="KW-0472">Membrane</keyword>
<name>A0A834XU29_APHGI</name>
<dbReference type="AlphaFoldDB" id="A0A834XU29"/>
<feature type="transmembrane region" description="Helical" evidence="2">
    <location>
        <begin position="508"/>
        <end position="526"/>
    </location>
</feature>
<feature type="region of interest" description="Disordered" evidence="1">
    <location>
        <begin position="292"/>
        <end position="380"/>
    </location>
</feature>
<evidence type="ECO:0000313" key="3">
    <source>
        <dbReference type="EMBL" id="KAF7992226.1"/>
    </source>
</evidence>
<feature type="compositionally biased region" description="Polar residues" evidence="1">
    <location>
        <begin position="350"/>
        <end position="360"/>
    </location>
</feature>